<dbReference type="AlphaFoldDB" id="A0A8S3SV03"/>
<gene>
    <name evidence="3" type="ORF">MEDL_35926</name>
</gene>
<evidence type="ECO:0000313" key="3">
    <source>
        <dbReference type="EMBL" id="CAG2222601.1"/>
    </source>
</evidence>
<keyword evidence="2" id="KW-0732">Signal</keyword>
<keyword evidence="4" id="KW-1185">Reference proteome</keyword>
<evidence type="ECO:0000256" key="2">
    <source>
        <dbReference type="SAM" id="SignalP"/>
    </source>
</evidence>
<protein>
    <submittedName>
        <fullName evidence="3">Uncharacterized protein</fullName>
    </submittedName>
</protein>
<feature type="region of interest" description="Disordered" evidence="1">
    <location>
        <begin position="44"/>
        <end position="66"/>
    </location>
</feature>
<dbReference type="EMBL" id="CAJPWZ010001762">
    <property type="protein sequence ID" value="CAG2222601.1"/>
    <property type="molecule type" value="Genomic_DNA"/>
</dbReference>
<evidence type="ECO:0000313" key="4">
    <source>
        <dbReference type="Proteomes" id="UP000683360"/>
    </source>
</evidence>
<accession>A0A8S3SV03</accession>
<comment type="caution">
    <text evidence="3">The sequence shown here is derived from an EMBL/GenBank/DDBJ whole genome shotgun (WGS) entry which is preliminary data.</text>
</comment>
<evidence type="ECO:0000256" key="1">
    <source>
        <dbReference type="SAM" id="MobiDB-lite"/>
    </source>
</evidence>
<dbReference type="OrthoDB" id="6086925at2759"/>
<feature type="chain" id="PRO_5035939122" evidence="2">
    <location>
        <begin position="20"/>
        <end position="163"/>
    </location>
</feature>
<proteinExistence type="predicted"/>
<feature type="signal peptide" evidence="2">
    <location>
        <begin position="1"/>
        <end position="19"/>
    </location>
</feature>
<name>A0A8S3SV03_MYTED</name>
<reference evidence="3" key="1">
    <citation type="submission" date="2021-03" db="EMBL/GenBank/DDBJ databases">
        <authorList>
            <person name="Bekaert M."/>
        </authorList>
    </citation>
    <scope>NUCLEOTIDE SEQUENCE</scope>
</reference>
<organism evidence="3 4">
    <name type="scientific">Mytilus edulis</name>
    <name type="common">Blue mussel</name>
    <dbReference type="NCBI Taxonomy" id="6550"/>
    <lineage>
        <taxon>Eukaryota</taxon>
        <taxon>Metazoa</taxon>
        <taxon>Spiralia</taxon>
        <taxon>Lophotrochozoa</taxon>
        <taxon>Mollusca</taxon>
        <taxon>Bivalvia</taxon>
        <taxon>Autobranchia</taxon>
        <taxon>Pteriomorphia</taxon>
        <taxon>Mytilida</taxon>
        <taxon>Mytiloidea</taxon>
        <taxon>Mytilidae</taxon>
        <taxon>Mytilinae</taxon>
        <taxon>Mytilus</taxon>
    </lineage>
</organism>
<dbReference type="Proteomes" id="UP000683360">
    <property type="component" value="Unassembled WGS sequence"/>
</dbReference>
<sequence>MFLSALVVVVTTSFVLVQCHRCKDYDLSASEQFFLMKHYLRTSRKDDGLSTGKPIATGQVGGNDNRNKAGGVNYLCLPNDPENGESQKDDNVQLFGTEYLIGSSFKLSGMKADMIKKKKICALHDSSKPVFEQSDEETYIYDNNELIANTIVLFTGRKTCYKG</sequence>